<dbReference type="AlphaFoldDB" id="A0A9D4G4V3"/>
<reference evidence="1" key="1">
    <citation type="journal article" date="2019" name="bioRxiv">
        <title>The Genome of the Zebra Mussel, Dreissena polymorpha: A Resource for Invasive Species Research.</title>
        <authorList>
            <person name="McCartney M.A."/>
            <person name="Auch B."/>
            <person name="Kono T."/>
            <person name="Mallez S."/>
            <person name="Zhang Y."/>
            <person name="Obille A."/>
            <person name="Becker A."/>
            <person name="Abrahante J.E."/>
            <person name="Garbe J."/>
            <person name="Badalamenti J.P."/>
            <person name="Herman A."/>
            <person name="Mangelson H."/>
            <person name="Liachko I."/>
            <person name="Sullivan S."/>
            <person name="Sone E.D."/>
            <person name="Koren S."/>
            <person name="Silverstein K.A.T."/>
            <person name="Beckman K.B."/>
            <person name="Gohl D.M."/>
        </authorList>
    </citation>
    <scope>NUCLEOTIDE SEQUENCE</scope>
    <source>
        <strain evidence="1">Duluth1</strain>
        <tissue evidence="1">Whole animal</tissue>
    </source>
</reference>
<keyword evidence="2" id="KW-1185">Reference proteome</keyword>
<sequence length="120" mass="14140">MSMSELAPHSLQLNIRDKYRMSMSDLARHSPQLDILDFCRKSMSKLARHLSQLDIRDFCRMSVSQLARHTPQFDIRMSNVDCRWQCQLHAAQSVIIRMTRVTYDLLLLFEKTTTRHACLK</sequence>
<evidence type="ECO:0000313" key="1">
    <source>
        <dbReference type="EMBL" id="KAH3810595.1"/>
    </source>
</evidence>
<protein>
    <submittedName>
        <fullName evidence="1">Uncharacterized protein</fullName>
    </submittedName>
</protein>
<reference evidence="1" key="2">
    <citation type="submission" date="2020-11" db="EMBL/GenBank/DDBJ databases">
        <authorList>
            <person name="McCartney M.A."/>
            <person name="Auch B."/>
            <person name="Kono T."/>
            <person name="Mallez S."/>
            <person name="Becker A."/>
            <person name="Gohl D.M."/>
            <person name="Silverstein K.A.T."/>
            <person name="Koren S."/>
            <person name="Bechman K.B."/>
            <person name="Herman A."/>
            <person name="Abrahante J.E."/>
            <person name="Garbe J."/>
        </authorList>
    </citation>
    <scope>NUCLEOTIDE SEQUENCE</scope>
    <source>
        <strain evidence="1">Duluth1</strain>
        <tissue evidence="1">Whole animal</tissue>
    </source>
</reference>
<dbReference type="EMBL" id="JAIWYP010000006">
    <property type="protein sequence ID" value="KAH3810595.1"/>
    <property type="molecule type" value="Genomic_DNA"/>
</dbReference>
<evidence type="ECO:0000313" key="2">
    <source>
        <dbReference type="Proteomes" id="UP000828390"/>
    </source>
</evidence>
<dbReference type="Proteomes" id="UP000828390">
    <property type="component" value="Unassembled WGS sequence"/>
</dbReference>
<name>A0A9D4G4V3_DREPO</name>
<proteinExistence type="predicted"/>
<organism evidence="1 2">
    <name type="scientific">Dreissena polymorpha</name>
    <name type="common">Zebra mussel</name>
    <name type="synonym">Mytilus polymorpha</name>
    <dbReference type="NCBI Taxonomy" id="45954"/>
    <lineage>
        <taxon>Eukaryota</taxon>
        <taxon>Metazoa</taxon>
        <taxon>Spiralia</taxon>
        <taxon>Lophotrochozoa</taxon>
        <taxon>Mollusca</taxon>
        <taxon>Bivalvia</taxon>
        <taxon>Autobranchia</taxon>
        <taxon>Heteroconchia</taxon>
        <taxon>Euheterodonta</taxon>
        <taxon>Imparidentia</taxon>
        <taxon>Neoheterodontei</taxon>
        <taxon>Myida</taxon>
        <taxon>Dreissenoidea</taxon>
        <taxon>Dreissenidae</taxon>
        <taxon>Dreissena</taxon>
    </lineage>
</organism>
<gene>
    <name evidence="1" type="ORF">DPMN_138988</name>
</gene>
<accession>A0A9D4G4V3</accession>
<comment type="caution">
    <text evidence="1">The sequence shown here is derived from an EMBL/GenBank/DDBJ whole genome shotgun (WGS) entry which is preliminary data.</text>
</comment>